<dbReference type="Proteomes" id="UP000799444">
    <property type="component" value="Unassembled WGS sequence"/>
</dbReference>
<organism evidence="1 2">
    <name type="scientific">Polyplosphaeria fusca</name>
    <dbReference type="NCBI Taxonomy" id="682080"/>
    <lineage>
        <taxon>Eukaryota</taxon>
        <taxon>Fungi</taxon>
        <taxon>Dikarya</taxon>
        <taxon>Ascomycota</taxon>
        <taxon>Pezizomycotina</taxon>
        <taxon>Dothideomycetes</taxon>
        <taxon>Pleosporomycetidae</taxon>
        <taxon>Pleosporales</taxon>
        <taxon>Tetraplosphaeriaceae</taxon>
        <taxon>Polyplosphaeria</taxon>
    </lineage>
</organism>
<sequence>MVSKRLRALAEKTIYTNLELDLCSHQQLFGTLLLHPGLSEKVNTMHVHASNYYYHHYHTGLFFGYSKNHYYRRLYRWTSDSFPWWVTERYSQRWEALHRQDNPQFPIDHALNEVTCLGTILSLYPKLTELTIEYEGEYKRWSNVLLPLIDNLNYRFCGGLQKLERLTVTGPWAYCSASGVLGTGRSFHKTLFALFKLPALKYLSIWNVKVTASTAFDFPSGYVHSGEYAPLEELVFDDCILRANSLRGILAQVQSNDRALSPGLKILRIKSPEHYTSTWDDEYDFDVPWKTITYNLDPVRTTLEALELNASYIDWELVPEFPVWDDDTKPDDDTEPEDIRPRYPEIQPITPLINFPALKILHLPHRALLRDDSHNASINHLLPPNIESLCLMDDNTPGPHRHIFYSLGFLDTLLKGARYTFPHLRHVRLIGRDKGGEWEKRAEYEQKGYNEGVRVSFDVWKDGRSYFPHYIGTREYPRTWISGGKVREE</sequence>
<comment type="caution">
    <text evidence="1">The sequence shown here is derived from an EMBL/GenBank/DDBJ whole genome shotgun (WGS) entry which is preliminary data.</text>
</comment>
<evidence type="ECO:0000313" key="1">
    <source>
        <dbReference type="EMBL" id="KAF2736220.1"/>
    </source>
</evidence>
<reference evidence="1" key="1">
    <citation type="journal article" date="2020" name="Stud. Mycol.">
        <title>101 Dothideomycetes genomes: a test case for predicting lifestyles and emergence of pathogens.</title>
        <authorList>
            <person name="Haridas S."/>
            <person name="Albert R."/>
            <person name="Binder M."/>
            <person name="Bloem J."/>
            <person name="Labutti K."/>
            <person name="Salamov A."/>
            <person name="Andreopoulos B."/>
            <person name="Baker S."/>
            <person name="Barry K."/>
            <person name="Bills G."/>
            <person name="Bluhm B."/>
            <person name="Cannon C."/>
            <person name="Castanera R."/>
            <person name="Culley D."/>
            <person name="Daum C."/>
            <person name="Ezra D."/>
            <person name="Gonzalez J."/>
            <person name="Henrissat B."/>
            <person name="Kuo A."/>
            <person name="Liang C."/>
            <person name="Lipzen A."/>
            <person name="Lutzoni F."/>
            <person name="Magnuson J."/>
            <person name="Mondo S."/>
            <person name="Nolan M."/>
            <person name="Ohm R."/>
            <person name="Pangilinan J."/>
            <person name="Park H.-J."/>
            <person name="Ramirez L."/>
            <person name="Alfaro M."/>
            <person name="Sun H."/>
            <person name="Tritt A."/>
            <person name="Yoshinaga Y."/>
            <person name="Zwiers L.-H."/>
            <person name="Turgeon B."/>
            <person name="Goodwin S."/>
            <person name="Spatafora J."/>
            <person name="Crous P."/>
            <person name="Grigoriev I."/>
        </authorList>
    </citation>
    <scope>NUCLEOTIDE SEQUENCE</scope>
    <source>
        <strain evidence="1">CBS 125425</strain>
    </source>
</reference>
<accession>A0A9P4R165</accession>
<evidence type="ECO:0000313" key="2">
    <source>
        <dbReference type="Proteomes" id="UP000799444"/>
    </source>
</evidence>
<name>A0A9P4R165_9PLEO</name>
<gene>
    <name evidence="1" type="ORF">EJ04DRAFT_575534</name>
</gene>
<dbReference type="OrthoDB" id="10616481at2759"/>
<dbReference type="AlphaFoldDB" id="A0A9P4R165"/>
<dbReference type="SUPFAM" id="SSF52047">
    <property type="entry name" value="RNI-like"/>
    <property type="match status" value="1"/>
</dbReference>
<dbReference type="EMBL" id="ML996127">
    <property type="protein sequence ID" value="KAF2736220.1"/>
    <property type="molecule type" value="Genomic_DNA"/>
</dbReference>
<protein>
    <submittedName>
        <fullName evidence="1">Uncharacterized protein</fullName>
    </submittedName>
</protein>
<proteinExistence type="predicted"/>
<keyword evidence="2" id="KW-1185">Reference proteome</keyword>